<dbReference type="Proteomes" id="UP000219565">
    <property type="component" value="Unassembled WGS sequence"/>
</dbReference>
<dbReference type="EMBL" id="OBEG01000004">
    <property type="protein sequence ID" value="SNY87113.1"/>
    <property type="molecule type" value="Genomic_DNA"/>
</dbReference>
<evidence type="ECO:0008006" key="3">
    <source>
        <dbReference type="Google" id="ProtNLM"/>
    </source>
</evidence>
<proteinExistence type="predicted"/>
<accession>A0A285LRN4</accession>
<keyword evidence="2" id="KW-1185">Reference proteome</keyword>
<protein>
    <recommendedName>
        <fullName evidence="3">Abi-like protein</fullName>
    </recommendedName>
</protein>
<evidence type="ECO:0000313" key="1">
    <source>
        <dbReference type="EMBL" id="SNY87113.1"/>
    </source>
</evidence>
<organism evidence="1 2">
    <name type="scientific">Nocardia amikacinitolerans</name>
    <dbReference type="NCBI Taxonomy" id="756689"/>
    <lineage>
        <taxon>Bacteria</taxon>
        <taxon>Bacillati</taxon>
        <taxon>Actinomycetota</taxon>
        <taxon>Actinomycetes</taxon>
        <taxon>Mycobacteriales</taxon>
        <taxon>Nocardiaceae</taxon>
        <taxon>Nocardia</taxon>
    </lineage>
</organism>
<gene>
    <name evidence="1" type="ORF">SAMN04244553_4049</name>
</gene>
<reference evidence="2" key="1">
    <citation type="submission" date="2017-09" db="EMBL/GenBank/DDBJ databases">
        <authorList>
            <person name="Varghese N."/>
            <person name="Submissions S."/>
        </authorList>
    </citation>
    <scope>NUCLEOTIDE SEQUENCE [LARGE SCALE GENOMIC DNA]</scope>
    <source>
        <strain evidence="2">DSM 45537</strain>
    </source>
</reference>
<name>A0A285LRN4_9NOCA</name>
<dbReference type="AlphaFoldDB" id="A0A285LRN4"/>
<evidence type="ECO:0000313" key="2">
    <source>
        <dbReference type="Proteomes" id="UP000219565"/>
    </source>
</evidence>
<sequence>MYVFRVPSAKPANESAICDVLSVPRSTTYILATGGDKAKAMELYGWNARIAAAFMLPSHFAEVCTRNAAADALDAIYGARWPWHPTFEGSLPSPRPPTFNPRRNLVDTRNRESTTGKVIAELKFSFWQALFTSRHDVRLWEPHILALFPNASAMTARQLRRRIYDDLEVIRRLRNRIAHHEPIFTRNLGDDLMRMLELVELRSTPTIDWVLALEDVSGILAERP</sequence>